<dbReference type="AlphaFoldDB" id="K6V8A5"/>
<feature type="compositionally biased region" description="Polar residues" evidence="1">
    <location>
        <begin position="237"/>
        <end position="246"/>
    </location>
</feature>
<feature type="region of interest" description="Disordered" evidence="1">
    <location>
        <begin position="229"/>
        <end position="252"/>
    </location>
</feature>
<gene>
    <name evidence="2" type="ORF">PCYB_061140</name>
</gene>
<organism evidence="2 3">
    <name type="scientific">Plasmodium cynomolgi (strain B)</name>
    <dbReference type="NCBI Taxonomy" id="1120755"/>
    <lineage>
        <taxon>Eukaryota</taxon>
        <taxon>Sar</taxon>
        <taxon>Alveolata</taxon>
        <taxon>Apicomplexa</taxon>
        <taxon>Aconoidasida</taxon>
        <taxon>Haemosporida</taxon>
        <taxon>Plasmodiidae</taxon>
        <taxon>Plasmodium</taxon>
        <taxon>Plasmodium (Plasmodium)</taxon>
    </lineage>
</organism>
<evidence type="ECO:0008006" key="4">
    <source>
        <dbReference type="Google" id="ProtNLM"/>
    </source>
</evidence>
<evidence type="ECO:0000313" key="2">
    <source>
        <dbReference type="EMBL" id="GAB65382.1"/>
    </source>
</evidence>
<dbReference type="VEuPathDB" id="PlasmoDB:PCYB_061140"/>
<feature type="region of interest" description="Disordered" evidence="1">
    <location>
        <begin position="40"/>
        <end position="66"/>
    </location>
</feature>
<reference evidence="2 3" key="1">
    <citation type="journal article" date="2012" name="Nat. Genet.">
        <title>Plasmodium cynomolgi genome sequences provide insight into Plasmodium vivax and the monkey malaria clade.</title>
        <authorList>
            <person name="Tachibana S."/>
            <person name="Sullivan S.A."/>
            <person name="Kawai S."/>
            <person name="Nakamura S."/>
            <person name="Kim H.R."/>
            <person name="Goto N."/>
            <person name="Arisue N."/>
            <person name="Palacpac N.M.Q."/>
            <person name="Honma H."/>
            <person name="Yagi M."/>
            <person name="Tougan T."/>
            <person name="Katakai Y."/>
            <person name="Kaneko O."/>
            <person name="Mita T."/>
            <person name="Kita K."/>
            <person name="Yasutomi Y."/>
            <person name="Sutton P.L."/>
            <person name="Shakhbatyan R."/>
            <person name="Horii T."/>
            <person name="Yasunaga T."/>
            <person name="Barnwell J.W."/>
            <person name="Escalante A.A."/>
            <person name="Carlton J.M."/>
            <person name="Tanabe K."/>
        </authorList>
    </citation>
    <scope>NUCLEOTIDE SEQUENCE [LARGE SCALE GENOMIC DNA]</scope>
    <source>
        <strain evidence="2 3">B</strain>
    </source>
</reference>
<name>K6V8A5_PLACD</name>
<dbReference type="KEGG" id="pcy:PCYB_061140"/>
<dbReference type="GeneID" id="14691853"/>
<protein>
    <recommendedName>
        <fullName evidence="4">Rhoptry neck protein 12</fullName>
    </recommendedName>
</protein>
<keyword evidence="3" id="KW-1185">Reference proteome</keyword>
<feature type="compositionally biased region" description="Basic and acidic residues" evidence="1">
    <location>
        <begin position="42"/>
        <end position="58"/>
    </location>
</feature>
<evidence type="ECO:0000256" key="1">
    <source>
        <dbReference type="SAM" id="MobiDB-lite"/>
    </source>
</evidence>
<dbReference type="RefSeq" id="XP_004221329.1">
    <property type="nucleotide sequence ID" value="XM_004221281.1"/>
</dbReference>
<accession>K6V8A5</accession>
<dbReference type="OMA" id="IVMEDDK"/>
<dbReference type="Proteomes" id="UP000006319">
    <property type="component" value="Chromosome 6"/>
</dbReference>
<evidence type="ECO:0000313" key="3">
    <source>
        <dbReference type="Proteomes" id="UP000006319"/>
    </source>
</evidence>
<sequence>MRYLKRCKIFCCVYLLVAGIGTLALRKTKVDGGAIGIQGKAKGGDMQKANGEDVKKNGTESNQTTANACSGNYNKSDEWGGCPVDASTAGGVEQKEKKQNEEKVQNVETVQNEASNGKSFLDSVVIPEDAFESAKNLCEFVVIKSKQFKEFCKQSIFFKEIQLLKQKDPKLYAQITGESYENEATSSFQVLKDEGDRKIVDNVFDVNQSAQLGGGNADVAEADDMEGEITGEAEEGSQGTSESITDLTEEGS</sequence>
<dbReference type="eggNOG" id="ENOG502QXWW">
    <property type="taxonomic scope" value="Eukaryota"/>
</dbReference>
<dbReference type="PhylomeDB" id="K6V8A5"/>
<dbReference type="EMBL" id="DF157098">
    <property type="protein sequence ID" value="GAB65382.1"/>
    <property type="molecule type" value="Genomic_DNA"/>
</dbReference>
<proteinExistence type="predicted"/>
<dbReference type="OrthoDB" id="385873at2759"/>